<dbReference type="Gene3D" id="3.40.630.30">
    <property type="match status" value="1"/>
</dbReference>
<organism evidence="4 5">
    <name type="scientific">Candidatus Mycolicibacterium alkanivorans</name>
    <dbReference type="NCBI Taxonomy" id="2954114"/>
    <lineage>
        <taxon>Bacteria</taxon>
        <taxon>Bacillati</taxon>
        <taxon>Actinomycetota</taxon>
        <taxon>Actinomycetes</taxon>
        <taxon>Mycobacteriales</taxon>
        <taxon>Mycobacteriaceae</taxon>
        <taxon>Mycolicibacterium</taxon>
    </lineage>
</organism>
<keyword evidence="1" id="KW-0808">Transferase</keyword>
<dbReference type="Pfam" id="PF00583">
    <property type="entry name" value="Acetyltransf_1"/>
    <property type="match status" value="1"/>
</dbReference>
<evidence type="ECO:0000313" key="5">
    <source>
        <dbReference type="Proteomes" id="UP001139068"/>
    </source>
</evidence>
<dbReference type="Proteomes" id="UP001139068">
    <property type="component" value="Unassembled WGS sequence"/>
</dbReference>
<comment type="caution">
    <text evidence="4">The sequence shown here is derived from an EMBL/GenBank/DDBJ whole genome shotgun (WGS) entry which is preliminary data.</text>
</comment>
<keyword evidence="5" id="KW-1185">Reference proteome</keyword>
<accession>A0ABS9YYD6</accession>
<dbReference type="CDD" id="cd04301">
    <property type="entry name" value="NAT_SF"/>
    <property type="match status" value="1"/>
</dbReference>
<evidence type="ECO:0000256" key="1">
    <source>
        <dbReference type="ARBA" id="ARBA00022679"/>
    </source>
</evidence>
<gene>
    <name evidence="4" type="ORF">K9U37_15000</name>
</gene>
<protein>
    <submittedName>
        <fullName evidence="4">GNAT family N-acetyltransferase</fullName>
    </submittedName>
</protein>
<keyword evidence="2" id="KW-0012">Acyltransferase</keyword>
<dbReference type="InterPro" id="IPR000182">
    <property type="entry name" value="GNAT_dom"/>
</dbReference>
<feature type="domain" description="N-acetyltransferase" evidence="3">
    <location>
        <begin position="9"/>
        <end position="180"/>
    </location>
</feature>
<dbReference type="EMBL" id="JAIVFL010000001">
    <property type="protein sequence ID" value="MCI4676112.1"/>
    <property type="molecule type" value="Genomic_DNA"/>
</dbReference>
<reference evidence="4" key="1">
    <citation type="journal article" date="2022" name="ISME J.">
        <title>Identification of active gaseous-alkane degraders at natural gas seeps.</title>
        <authorList>
            <person name="Farhan Ul Haque M."/>
            <person name="Hernandez M."/>
            <person name="Crombie A.T."/>
            <person name="Murrell J.C."/>
        </authorList>
    </citation>
    <scope>NUCLEOTIDE SEQUENCE</scope>
    <source>
        <strain evidence="4">ANDR5</strain>
    </source>
</reference>
<proteinExistence type="predicted"/>
<sequence>MPSTGSPQARVTRLTESDWEQFAHLRLRALSDAFGTADEQYLTESRFSATSWQQRLRDHAQFALFVTGAAWPATSDTGAAWPATSDTGAAWPAGLVAAHRESPDNVYLYSLWIDPRVRGRGLARRLVGAALDWARRGGVRTVTLRMAPDNRIARSLYEGFGFVEVPGPGTAEVPMRLSLG</sequence>
<name>A0ABS9YYD6_9MYCO</name>
<evidence type="ECO:0000256" key="2">
    <source>
        <dbReference type="ARBA" id="ARBA00023315"/>
    </source>
</evidence>
<dbReference type="PROSITE" id="PS51186">
    <property type="entry name" value="GNAT"/>
    <property type="match status" value="1"/>
</dbReference>
<evidence type="ECO:0000313" key="4">
    <source>
        <dbReference type="EMBL" id="MCI4676112.1"/>
    </source>
</evidence>
<dbReference type="RefSeq" id="WP_243072342.1">
    <property type="nucleotide sequence ID" value="NZ_JAIVFL010000001.1"/>
</dbReference>
<dbReference type="InterPro" id="IPR050832">
    <property type="entry name" value="Bact_Acetyltransf"/>
</dbReference>
<dbReference type="InterPro" id="IPR016181">
    <property type="entry name" value="Acyl_CoA_acyltransferase"/>
</dbReference>
<dbReference type="SUPFAM" id="SSF55729">
    <property type="entry name" value="Acyl-CoA N-acyltransferases (Nat)"/>
    <property type="match status" value="1"/>
</dbReference>
<evidence type="ECO:0000259" key="3">
    <source>
        <dbReference type="PROSITE" id="PS51186"/>
    </source>
</evidence>
<dbReference type="PANTHER" id="PTHR43877">
    <property type="entry name" value="AMINOALKYLPHOSPHONATE N-ACETYLTRANSFERASE-RELATED-RELATED"/>
    <property type="match status" value="1"/>
</dbReference>